<dbReference type="GO" id="GO:0005815">
    <property type="term" value="C:microtubule organizing center"/>
    <property type="evidence" value="ECO:0007669"/>
    <property type="project" value="TreeGrafter"/>
</dbReference>
<dbReference type="Proteomes" id="UP000694892">
    <property type="component" value="Chromosome 2L"/>
</dbReference>
<name>A0A974DQE8_XENLA</name>
<organism evidence="1 2">
    <name type="scientific">Xenopus laevis</name>
    <name type="common">African clawed frog</name>
    <dbReference type="NCBI Taxonomy" id="8355"/>
    <lineage>
        <taxon>Eukaryota</taxon>
        <taxon>Metazoa</taxon>
        <taxon>Chordata</taxon>
        <taxon>Craniata</taxon>
        <taxon>Vertebrata</taxon>
        <taxon>Euteleostomi</taxon>
        <taxon>Amphibia</taxon>
        <taxon>Batrachia</taxon>
        <taxon>Anura</taxon>
        <taxon>Pipoidea</taxon>
        <taxon>Pipidae</taxon>
        <taxon>Xenopodinae</taxon>
        <taxon>Xenopus</taxon>
        <taxon>Xenopus</taxon>
    </lineage>
</organism>
<evidence type="ECO:0000313" key="1">
    <source>
        <dbReference type="EMBL" id="OCT96219.1"/>
    </source>
</evidence>
<dbReference type="PANTHER" id="PTHR14362:SF2">
    <property type="entry name" value="COILED-COIL DOMAIN-CONTAINING PROTEIN 81"/>
    <property type="match status" value="1"/>
</dbReference>
<proteinExistence type="predicted"/>
<dbReference type="EMBL" id="CM004468">
    <property type="protein sequence ID" value="OCT96219.1"/>
    <property type="molecule type" value="Genomic_DNA"/>
</dbReference>
<dbReference type="AlphaFoldDB" id="A0A974DQE8"/>
<gene>
    <name evidence="1" type="ORF">XELAEV_18013894mg</name>
</gene>
<dbReference type="InterPro" id="IPR026295">
    <property type="entry name" value="CCD81"/>
</dbReference>
<reference evidence="2" key="1">
    <citation type="journal article" date="2016" name="Nature">
        <title>Genome evolution in the allotetraploid frog Xenopus laevis.</title>
        <authorList>
            <person name="Session A.M."/>
            <person name="Uno Y."/>
            <person name="Kwon T."/>
            <person name="Chapman J.A."/>
            <person name="Toyoda A."/>
            <person name="Takahashi S."/>
            <person name="Fukui A."/>
            <person name="Hikosaka A."/>
            <person name="Suzuki A."/>
            <person name="Kondo M."/>
            <person name="van Heeringen S.J."/>
            <person name="Quigley I."/>
            <person name="Heinz S."/>
            <person name="Ogino H."/>
            <person name="Ochi H."/>
            <person name="Hellsten U."/>
            <person name="Lyons J.B."/>
            <person name="Simakov O."/>
            <person name="Putnam N."/>
            <person name="Stites J."/>
            <person name="Kuroki Y."/>
            <person name="Tanaka T."/>
            <person name="Michiue T."/>
            <person name="Watanabe M."/>
            <person name="Bogdanovic O."/>
            <person name="Lister R."/>
            <person name="Georgiou G."/>
            <person name="Paranjpe S.S."/>
            <person name="van Kruijsbergen I."/>
            <person name="Shu S."/>
            <person name="Carlson J."/>
            <person name="Kinoshita T."/>
            <person name="Ohta Y."/>
            <person name="Mawaribuchi S."/>
            <person name="Jenkins J."/>
            <person name="Grimwood J."/>
            <person name="Schmutz J."/>
            <person name="Mitros T."/>
            <person name="Mozaffari S.V."/>
            <person name="Suzuki Y."/>
            <person name="Haramoto Y."/>
            <person name="Yamamoto T.S."/>
            <person name="Takagi C."/>
            <person name="Heald R."/>
            <person name="Miller K."/>
            <person name="Haudenschild C."/>
            <person name="Kitzman J."/>
            <person name="Nakayama T."/>
            <person name="Izutsu Y."/>
            <person name="Robert J."/>
            <person name="Fortriede J."/>
            <person name="Burns K."/>
            <person name="Lotay V."/>
            <person name="Karimi K."/>
            <person name="Yasuoka Y."/>
            <person name="Dichmann D.S."/>
            <person name="Flajnik M.F."/>
            <person name="Houston D.W."/>
            <person name="Shendure J."/>
            <person name="DuPasquier L."/>
            <person name="Vize P.D."/>
            <person name="Zorn A.M."/>
            <person name="Ito M."/>
            <person name="Marcotte E.M."/>
            <person name="Wallingford J.B."/>
            <person name="Ito Y."/>
            <person name="Asashima M."/>
            <person name="Ueno N."/>
            <person name="Matsuda Y."/>
            <person name="Veenstra G.J."/>
            <person name="Fujiyama A."/>
            <person name="Harland R.M."/>
            <person name="Taira M."/>
            <person name="Rokhsar D.S."/>
        </authorList>
    </citation>
    <scope>NUCLEOTIDE SEQUENCE [LARGE SCALE GENOMIC DNA]</scope>
    <source>
        <strain evidence="2">J</strain>
    </source>
</reference>
<protein>
    <submittedName>
        <fullName evidence="1">Uncharacterized protein</fullName>
    </submittedName>
</protein>
<accession>A0A974DQE8</accession>
<evidence type="ECO:0000313" key="2">
    <source>
        <dbReference type="Proteomes" id="UP000694892"/>
    </source>
</evidence>
<sequence>MQRAQKNIPVYFKEERRLKEQEEQRILQEYQQMKDQEALLKFQLASLANRKEYEKDAAYNMGVAEAVRNEKNKRNTDFYKSYFFQKRPLTPPALLKQGQCYQSLTKQIAEKKSKELTLKQDKDLLDRLERVQLSEE</sequence>
<dbReference type="PANTHER" id="PTHR14362">
    <property type="entry name" value="COILED-COIL DOMAIN-CONTAINING PROTEIN 81"/>
    <property type="match status" value="1"/>
</dbReference>